<evidence type="ECO:0000259" key="7">
    <source>
        <dbReference type="PROSITE" id="PS50893"/>
    </source>
</evidence>
<dbReference type="PROSITE" id="PS00211">
    <property type="entry name" value="ABC_TRANSPORTER_1"/>
    <property type="match status" value="1"/>
</dbReference>
<keyword evidence="3" id="KW-0813">Transport</keyword>
<dbReference type="Pfam" id="PF00005">
    <property type="entry name" value="ABC_tran"/>
    <property type="match status" value="1"/>
</dbReference>
<dbReference type="FunFam" id="3.40.50.300:FF:000042">
    <property type="entry name" value="Maltose/maltodextrin ABC transporter, ATP-binding protein"/>
    <property type="match status" value="1"/>
</dbReference>
<evidence type="ECO:0000313" key="9">
    <source>
        <dbReference type="Proteomes" id="UP000773614"/>
    </source>
</evidence>
<dbReference type="SUPFAM" id="SSF52540">
    <property type="entry name" value="P-loop containing nucleoside triphosphate hydrolases"/>
    <property type="match status" value="1"/>
</dbReference>
<dbReference type="Proteomes" id="UP000773614">
    <property type="component" value="Unassembled WGS sequence"/>
</dbReference>
<accession>A0A964WU25</accession>
<comment type="subcellular location">
    <subcellularLocation>
        <location evidence="1">Cell inner membrane</location>
        <topology evidence="1">Peripheral membrane protein</topology>
    </subcellularLocation>
</comment>
<feature type="non-terminal residue" evidence="8">
    <location>
        <position position="270"/>
    </location>
</feature>
<sequence>MVSAGRGARLEIRGVSKRFGTHAALRDVDLEVPAGAFAALLGPSGCGKTTMLMIIAGFEAPDGGRVLLGGEDITDRPAERRGMGIVFQNYALFPHMSAAENIAYPLRARRMARREIAGRVRRVAEMLEIGDLLARAPRQLSGGQRQRVAIARAIVFEPQLLLMDEPLSALDRNLRERMKDEIRRLHARIGVTTVMVTHDQDEAMEMADTVAVMEHGRVAEVGSPRRLYERPESVAVARFFGRSNLLRVEPTPAGPALAGRPLPPGLAAGR</sequence>
<dbReference type="InterPro" id="IPR050093">
    <property type="entry name" value="ABC_SmlMolc_Importer"/>
</dbReference>
<dbReference type="PANTHER" id="PTHR42781">
    <property type="entry name" value="SPERMIDINE/PUTRESCINE IMPORT ATP-BINDING PROTEIN POTA"/>
    <property type="match status" value="1"/>
</dbReference>
<reference evidence="8" key="1">
    <citation type="submission" date="2019-03" db="EMBL/GenBank/DDBJ databases">
        <title>Afifella sp. nov., isolated from activated sludge.</title>
        <authorList>
            <person name="Li Q."/>
            <person name="Liu Y."/>
        </authorList>
    </citation>
    <scope>NUCLEOTIDE SEQUENCE</scope>
    <source>
        <strain evidence="8">L72</strain>
    </source>
</reference>
<dbReference type="InterPro" id="IPR003439">
    <property type="entry name" value="ABC_transporter-like_ATP-bd"/>
</dbReference>
<dbReference type="InterPro" id="IPR003593">
    <property type="entry name" value="AAA+_ATPase"/>
</dbReference>
<gene>
    <name evidence="8" type="ORF">E4O86_12890</name>
</gene>
<keyword evidence="4" id="KW-0547">Nucleotide-binding</keyword>
<protein>
    <submittedName>
        <fullName evidence="8">ABC transporter ATP-binding protein</fullName>
    </submittedName>
</protein>
<dbReference type="GO" id="GO:0043190">
    <property type="term" value="C:ATP-binding cassette (ABC) transporter complex"/>
    <property type="evidence" value="ECO:0007669"/>
    <property type="project" value="UniProtKB-ARBA"/>
</dbReference>
<dbReference type="PANTHER" id="PTHR42781:SF4">
    <property type="entry name" value="SPERMIDINE_PUTRESCINE IMPORT ATP-BINDING PROTEIN POTA"/>
    <property type="match status" value="1"/>
</dbReference>
<evidence type="ECO:0000256" key="3">
    <source>
        <dbReference type="ARBA" id="ARBA00022448"/>
    </source>
</evidence>
<evidence type="ECO:0000256" key="5">
    <source>
        <dbReference type="ARBA" id="ARBA00022840"/>
    </source>
</evidence>
<organism evidence="8 9">
    <name type="scientific">Propylenella binzhouense</name>
    <dbReference type="NCBI Taxonomy" id="2555902"/>
    <lineage>
        <taxon>Bacteria</taxon>
        <taxon>Pseudomonadati</taxon>
        <taxon>Pseudomonadota</taxon>
        <taxon>Alphaproteobacteria</taxon>
        <taxon>Hyphomicrobiales</taxon>
        <taxon>Propylenellaceae</taxon>
        <taxon>Propylenella</taxon>
    </lineage>
</organism>
<dbReference type="InterPro" id="IPR027417">
    <property type="entry name" value="P-loop_NTPase"/>
</dbReference>
<dbReference type="SMART" id="SM00382">
    <property type="entry name" value="AAA"/>
    <property type="match status" value="1"/>
</dbReference>
<dbReference type="PROSITE" id="PS50893">
    <property type="entry name" value="ABC_TRANSPORTER_2"/>
    <property type="match status" value="1"/>
</dbReference>
<comment type="caution">
    <text evidence="8">The sequence shown here is derived from an EMBL/GenBank/DDBJ whole genome shotgun (WGS) entry which is preliminary data.</text>
</comment>
<dbReference type="InterPro" id="IPR017871">
    <property type="entry name" value="ABC_transporter-like_CS"/>
</dbReference>
<feature type="compositionally biased region" description="Low complexity" evidence="6">
    <location>
        <begin position="254"/>
        <end position="270"/>
    </location>
</feature>
<proteinExistence type="inferred from homology"/>
<dbReference type="AlphaFoldDB" id="A0A964WU25"/>
<evidence type="ECO:0000256" key="4">
    <source>
        <dbReference type="ARBA" id="ARBA00022741"/>
    </source>
</evidence>
<evidence type="ECO:0000256" key="2">
    <source>
        <dbReference type="ARBA" id="ARBA00005417"/>
    </source>
</evidence>
<feature type="region of interest" description="Disordered" evidence="6">
    <location>
        <begin position="250"/>
        <end position="270"/>
    </location>
</feature>
<dbReference type="GO" id="GO:0005524">
    <property type="term" value="F:ATP binding"/>
    <property type="evidence" value="ECO:0007669"/>
    <property type="project" value="UniProtKB-KW"/>
</dbReference>
<evidence type="ECO:0000256" key="1">
    <source>
        <dbReference type="ARBA" id="ARBA00004417"/>
    </source>
</evidence>
<keyword evidence="5 8" id="KW-0067">ATP-binding</keyword>
<name>A0A964WU25_9HYPH</name>
<dbReference type="GO" id="GO:0016887">
    <property type="term" value="F:ATP hydrolysis activity"/>
    <property type="evidence" value="ECO:0007669"/>
    <property type="project" value="InterPro"/>
</dbReference>
<evidence type="ECO:0000313" key="8">
    <source>
        <dbReference type="EMBL" id="MYZ48606.1"/>
    </source>
</evidence>
<dbReference type="Gene3D" id="3.40.50.300">
    <property type="entry name" value="P-loop containing nucleotide triphosphate hydrolases"/>
    <property type="match status" value="1"/>
</dbReference>
<feature type="domain" description="ABC transporter" evidence="7">
    <location>
        <begin position="10"/>
        <end position="240"/>
    </location>
</feature>
<evidence type="ECO:0000256" key="6">
    <source>
        <dbReference type="SAM" id="MobiDB-lite"/>
    </source>
</evidence>
<keyword evidence="9" id="KW-1185">Reference proteome</keyword>
<comment type="similarity">
    <text evidence="2">Belongs to the ABC transporter superfamily.</text>
</comment>
<dbReference type="EMBL" id="SPKJ01000043">
    <property type="protein sequence ID" value="MYZ48606.1"/>
    <property type="molecule type" value="Genomic_DNA"/>
</dbReference>
<dbReference type="GO" id="GO:0140359">
    <property type="term" value="F:ABC-type transporter activity"/>
    <property type="evidence" value="ECO:0007669"/>
    <property type="project" value="UniProtKB-ARBA"/>
</dbReference>